<accession>A0ACA9RJ28</accession>
<sequence length="59" mass="6896">SRHSPLQVIGSPYETPLLGNDWFEKTQARIHFDEQKLIIRYKGKLTEIPTSNTNTHKLF</sequence>
<feature type="non-terminal residue" evidence="1">
    <location>
        <position position="1"/>
    </location>
</feature>
<reference evidence="1" key="1">
    <citation type="submission" date="2021-06" db="EMBL/GenBank/DDBJ databases">
        <authorList>
            <person name="Kallberg Y."/>
            <person name="Tangrot J."/>
            <person name="Rosling A."/>
        </authorList>
    </citation>
    <scope>NUCLEOTIDE SEQUENCE</scope>
    <source>
        <strain evidence="1">MA461A</strain>
    </source>
</reference>
<keyword evidence="2" id="KW-1185">Reference proteome</keyword>
<evidence type="ECO:0000313" key="1">
    <source>
        <dbReference type="EMBL" id="CAG8794823.1"/>
    </source>
</evidence>
<evidence type="ECO:0000313" key="2">
    <source>
        <dbReference type="Proteomes" id="UP000789920"/>
    </source>
</evidence>
<comment type="caution">
    <text evidence="1">The sequence shown here is derived from an EMBL/GenBank/DDBJ whole genome shotgun (WGS) entry which is preliminary data.</text>
</comment>
<dbReference type="Proteomes" id="UP000789920">
    <property type="component" value="Unassembled WGS sequence"/>
</dbReference>
<organism evidence="1 2">
    <name type="scientific">Racocetra persica</name>
    <dbReference type="NCBI Taxonomy" id="160502"/>
    <lineage>
        <taxon>Eukaryota</taxon>
        <taxon>Fungi</taxon>
        <taxon>Fungi incertae sedis</taxon>
        <taxon>Mucoromycota</taxon>
        <taxon>Glomeromycotina</taxon>
        <taxon>Glomeromycetes</taxon>
        <taxon>Diversisporales</taxon>
        <taxon>Gigasporaceae</taxon>
        <taxon>Racocetra</taxon>
    </lineage>
</organism>
<name>A0ACA9RJ28_9GLOM</name>
<gene>
    <name evidence="1" type="ORF">RPERSI_LOCUS19840</name>
</gene>
<dbReference type="EMBL" id="CAJVQC010054959">
    <property type="protein sequence ID" value="CAG8794823.1"/>
    <property type="molecule type" value="Genomic_DNA"/>
</dbReference>
<proteinExistence type="predicted"/>
<protein>
    <submittedName>
        <fullName evidence="1">35872_t:CDS:1</fullName>
    </submittedName>
</protein>